<dbReference type="PROSITE" id="PS51746">
    <property type="entry name" value="PPM_2"/>
    <property type="match status" value="1"/>
</dbReference>
<proteinExistence type="inferred from homology"/>
<evidence type="ECO:0000313" key="5">
    <source>
        <dbReference type="Proteomes" id="UP001347796"/>
    </source>
</evidence>
<dbReference type="CDD" id="cd00143">
    <property type="entry name" value="PP2Cc"/>
    <property type="match status" value="1"/>
</dbReference>
<evidence type="ECO:0000313" key="4">
    <source>
        <dbReference type="EMBL" id="KAK6165770.1"/>
    </source>
</evidence>
<feature type="compositionally biased region" description="Polar residues" evidence="2">
    <location>
        <begin position="30"/>
        <end position="42"/>
    </location>
</feature>
<dbReference type="InterPro" id="IPR036457">
    <property type="entry name" value="PPM-type-like_dom_sf"/>
</dbReference>
<reference evidence="4 5" key="1">
    <citation type="submission" date="2024-01" db="EMBL/GenBank/DDBJ databases">
        <title>The genome of the rayed Mediterranean limpet Patella caerulea (Linnaeus, 1758).</title>
        <authorList>
            <person name="Anh-Thu Weber A."/>
            <person name="Halstead-Nussloch G."/>
        </authorList>
    </citation>
    <scope>NUCLEOTIDE SEQUENCE [LARGE SCALE GENOMIC DNA]</scope>
    <source>
        <strain evidence="4">AATW-2023a</strain>
        <tissue evidence="4">Whole specimen</tissue>
    </source>
</reference>
<feature type="domain" description="PPM-type phosphatase" evidence="3">
    <location>
        <begin position="196"/>
        <end position="647"/>
    </location>
</feature>
<dbReference type="Gene3D" id="3.60.40.10">
    <property type="entry name" value="PPM-type phosphatase domain"/>
    <property type="match status" value="1"/>
</dbReference>
<name>A0AAN8J3Z1_PATCE</name>
<dbReference type="Pfam" id="PF00481">
    <property type="entry name" value="PP2C"/>
    <property type="match status" value="2"/>
</dbReference>
<comment type="similarity">
    <text evidence="1">Belongs to the PP2C family.</text>
</comment>
<evidence type="ECO:0000256" key="2">
    <source>
        <dbReference type="SAM" id="MobiDB-lite"/>
    </source>
</evidence>
<feature type="compositionally biased region" description="Polar residues" evidence="2">
    <location>
        <begin position="1"/>
        <end position="10"/>
    </location>
</feature>
<dbReference type="EMBL" id="JAZGQO010000021">
    <property type="protein sequence ID" value="KAK6165770.1"/>
    <property type="molecule type" value="Genomic_DNA"/>
</dbReference>
<organism evidence="4 5">
    <name type="scientific">Patella caerulea</name>
    <name type="common">Rayed Mediterranean limpet</name>
    <dbReference type="NCBI Taxonomy" id="87958"/>
    <lineage>
        <taxon>Eukaryota</taxon>
        <taxon>Metazoa</taxon>
        <taxon>Spiralia</taxon>
        <taxon>Lophotrochozoa</taxon>
        <taxon>Mollusca</taxon>
        <taxon>Gastropoda</taxon>
        <taxon>Patellogastropoda</taxon>
        <taxon>Patelloidea</taxon>
        <taxon>Patellidae</taxon>
        <taxon>Patella</taxon>
    </lineage>
</organism>
<dbReference type="PANTHER" id="PTHR13832:SF837">
    <property type="entry name" value="PROTEIN PHOSPHATASE 2C-LIKE DOMAIN-CONTAINING PROTEIN 1"/>
    <property type="match status" value="1"/>
</dbReference>
<sequence>MMASRNSFQVPSLDLGSLRQGSPNIKPDGQQEQNITSTTPDSASGYDIQYGTEVFKGIEMFRTDTPNTLLADFPNKPDITLKCEKCGYFVNIVDLKEHRKYHGCLLLMKYKGDSLPQNVDELFRRRGQLIKKLKQMAVGKSPPDPQHIQQINEAYEYLKANLEDTYEEFRQIQSDVDTQVNGVALNCSPSCAYAVGIASSSNQRWKKNMEDTRVYQDYFGEDPSKCYLGIFDGHNGHFAAEAAATELHGILLNEMQKFDPKTKSTVALNMVDENTIATHRPMTQESERANLHEDSVKLVQQIIAMCEEKYAQLMGDNVDNSQKAKSKFKNPFSEKISEAIKKAYQLFDIFLSYGKDEHSKVRWSGCSSLNVIIQDTAKADVVCDNEDVVSPETPKELGLLHLANAGNVRGVLVRGNRSYQLTKDHTPKNRKERERVIKAGCSVNVGSKDCRVNGILSTTRGLGNHGDLKLKKSVLVEPYTTCVTIDQYAQFLCMASNGVWEVFSDQEVASLLLKLLPCNQVPPPSQMSESVELLISKESSNIPDIILEKGTAEENTSTGRKETRVDGVTIYADLKTEVGSHCGEDLDTSLHDNEMISMPVNCHIPDHKPETQSDFRRELAKSMAEHLVQAALLAGSRDNVTVMITLLPGCGV</sequence>
<dbReference type="PANTHER" id="PTHR13832">
    <property type="entry name" value="PROTEIN PHOSPHATASE 2C"/>
    <property type="match status" value="1"/>
</dbReference>
<dbReference type="InterPro" id="IPR001932">
    <property type="entry name" value="PPM-type_phosphatase-like_dom"/>
</dbReference>
<dbReference type="AlphaFoldDB" id="A0AAN8J3Z1"/>
<dbReference type="Proteomes" id="UP001347796">
    <property type="component" value="Unassembled WGS sequence"/>
</dbReference>
<dbReference type="SUPFAM" id="SSF81606">
    <property type="entry name" value="PP2C-like"/>
    <property type="match status" value="1"/>
</dbReference>
<gene>
    <name evidence="4" type="ORF">SNE40_022628</name>
</gene>
<comment type="caution">
    <text evidence="4">The sequence shown here is derived from an EMBL/GenBank/DDBJ whole genome shotgun (WGS) entry which is preliminary data.</text>
</comment>
<dbReference type="SMART" id="SM00332">
    <property type="entry name" value="PP2Cc"/>
    <property type="match status" value="1"/>
</dbReference>
<dbReference type="InterPro" id="IPR015655">
    <property type="entry name" value="PP2C"/>
</dbReference>
<evidence type="ECO:0000259" key="3">
    <source>
        <dbReference type="PROSITE" id="PS51746"/>
    </source>
</evidence>
<keyword evidence="5" id="KW-1185">Reference proteome</keyword>
<accession>A0AAN8J3Z1</accession>
<feature type="region of interest" description="Disordered" evidence="2">
    <location>
        <begin position="1"/>
        <end position="45"/>
    </location>
</feature>
<dbReference type="GO" id="GO:0004722">
    <property type="term" value="F:protein serine/threonine phosphatase activity"/>
    <property type="evidence" value="ECO:0007669"/>
    <property type="project" value="InterPro"/>
</dbReference>
<protein>
    <recommendedName>
        <fullName evidence="3">PPM-type phosphatase domain-containing protein</fullName>
    </recommendedName>
</protein>
<evidence type="ECO:0000256" key="1">
    <source>
        <dbReference type="ARBA" id="ARBA00006702"/>
    </source>
</evidence>